<evidence type="ECO:0000313" key="9">
    <source>
        <dbReference type="Proteomes" id="UP000541444"/>
    </source>
</evidence>
<dbReference type="SUPFAM" id="SSF51445">
    <property type="entry name" value="(Trans)glycosidases"/>
    <property type="match status" value="2"/>
</dbReference>
<dbReference type="Pfam" id="PF16499">
    <property type="entry name" value="Melibiase_2"/>
    <property type="match status" value="2"/>
</dbReference>
<dbReference type="PANTHER" id="PTHR45763">
    <property type="entry name" value="HYDROLASE, ALPHA/BETA FOLD FAMILY PROTEIN, EXPRESSED-RELATED"/>
    <property type="match status" value="1"/>
</dbReference>
<dbReference type="FunFam" id="3.40.50.1820:FF:000270">
    <property type="entry name" value="Alpha/beta-Hydrolases superfamily protein"/>
    <property type="match status" value="1"/>
</dbReference>
<dbReference type="Pfam" id="PF13966">
    <property type="entry name" value="zf-RVT"/>
    <property type="match status" value="1"/>
</dbReference>
<dbReference type="PANTHER" id="PTHR45763:SF51">
    <property type="entry name" value="ALPHA_BETA-HYDROLASES SUPERFAMILY PROTEIN"/>
    <property type="match status" value="1"/>
</dbReference>
<dbReference type="PROSITE" id="PS00512">
    <property type="entry name" value="ALPHA_GALACTOSIDASE"/>
    <property type="match status" value="1"/>
</dbReference>
<dbReference type="GO" id="GO:0004557">
    <property type="term" value="F:alpha-galactosidase activity"/>
    <property type="evidence" value="ECO:0007669"/>
    <property type="project" value="UniProtKB-EC"/>
</dbReference>
<name>A0A7J7LYQ3_9MAGN</name>
<dbReference type="InterPro" id="IPR044730">
    <property type="entry name" value="RNase_H-like_dom_plant"/>
</dbReference>
<organism evidence="8 9">
    <name type="scientific">Kingdonia uniflora</name>
    <dbReference type="NCBI Taxonomy" id="39325"/>
    <lineage>
        <taxon>Eukaryota</taxon>
        <taxon>Viridiplantae</taxon>
        <taxon>Streptophyta</taxon>
        <taxon>Embryophyta</taxon>
        <taxon>Tracheophyta</taxon>
        <taxon>Spermatophyta</taxon>
        <taxon>Magnoliopsida</taxon>
        <taxon>Ranunculales</taxon>
        <taxon>Circaeasteraceae</taxon>
        <taxon>Kingdonia</taxon>
    </lineage>
</organism>
<evidence type="ECO:0000259" key="7">
    <source>
        <dbReference type="Pfam" id="PF13966"/>
    </source>
</evidence>
<protein>
    <recommendedName>
        <fullName evidence="4">Alpha-galactosidase</fullName>
        <ecNumber evidence="4">3.2.1.22</ecNumber>
    </recommendedName>
    <alternativeName>
        <fullName evidence="4">Melibiase</fullName>
    </alternativeName>
</protein>
<dbReference type="InterPro" id="IPR012337">
    <property type="entry name" value="RNaseH-like_sf"/>
</dbReference>
<feature type="domain" description="Reverse transcriptase zinc-binding" evidence="7">
    <location>
        <begin position="306"/>
        <end position="377"/>
    </location>
</feature>
<dbReference type="InterPro" id="IPR017853">
    <property type="entry name" value="GH"/>
</dbReference>
<dbReference type="InterPro" id="IPR026960">
    <property type="entry name" value="RVT-Znf"/>
</dbReference>
<evidence type="ECO:0000259" key="5">
    <source>
        <dbReference type="Pfam" id="PF12697"/>
    </source>
</evidence>
<dbReference type="Gene3D" id="3.20.20.70">
    <property type="entry name" value="Aldolase class I"/>
    <property type="match status" value="2"/>
</dbReference>
<feature type="domain" description="RNase H type-1" evidence="6">
    <location>
        <begin position="416"/>
        <end position="520"/>
    </location>
</feature>
<dbReference type="CDD" id="cd14792">
    <property type="entry name" value="GH27"/>
    <property type="match status" value="1"/>
</dbReference>
<dbReference type="PRINTS" id="PR00740">
    <property type="entry name" value="GLHYDRLASE27"/>
</dbReference>
<evidence type="ECO:0000259" key="6">
    <source>
        <dbReference type="Pfam" id="PF13456"/>
    </source>
</evidence>
<evidence type="ECO:0000256" key="3">
    <source>
        <dbReference type="ARBA" id="ARBA00023295"/>
    </source>
</evidence>
<dbReference type="InterPro" id="IPR002241">
    <property type="entry name" value="Glyco_hydro_27"/>
</dbReference>
<comment type="catalytic activity">
    <reaction evidence="4">
        <text>Hydrolysis of terminal, non-reducing alpha-D-galactose residues in alpha-D-galactosides, including galactose oligosaccharides, galactomannans and galactolipids.</text>
        <dbReference type="EC" id="3.2.1.22"/>
    </reaction>
</comment>
<dbReference type="Pfam" id="PF12697">
    <property type="entry name" value="Abhydrolase_6"/>
    <property type="match status" value="1"/>
</dbReference>
<dbReference type="InterPro" id="IPR036397">
    <property type="entry name" value="RNaseH_sf"/>
</dbReference>
<dbReference type="Pfam" id="PF13456">
    <property type="entry name" value="RVT_3"/>
    <property type="match status" value="1"/>
</dbReference>
<evidence type="ECO:0000256" key="4">
    <source>
        <dbReference type="RuleBase" id="RU361168"/>
    </source>
</evidence>
<keyword evidence="2 4" id="KW-0378">Hydrolase</keyword>
<dbReference type="InterPro" id="IPR002156">
    <property type="entry name" value="RNaseH_domain"/>
</dbReference>
<evidence type="ECO:0000256" key="1">
    <source>
        <dbReference type="ARBA" id="ARBA00009743"/>
    </source>
</evidence>
<comment type="caution">
    <text evidence="8">The sequence shown here is derived from an EMBL/GenBank/DDBJ whole genome shotgun (WGS) entry which is preliminary data.</text>
</comment>
<dbReference type="InterPro" id="IPR000111">
    <property type="entry name" value="Glyco_hydro_27/36_CS"/>
</dbReference>
<dbReference type="FunFam" id="3.20.20.70:FF:000093">
    <property type="entry name" value="Alpha-galactosidase"/>
    <property type="match status" value="1"/>
</dbReference>
<dbReference type="EC" id="3.2.1.22" evidence="4"/>
<sequence length="1354" mass="153297">MAEKAPEDARGNDMDLSTFRGKVFLTVSTRVGGVPEVLPDDIVVLAEPVSSDVVKAIPKAIDILPKIDLEVIHFRDTWGNDVDLSTFKGKVLLIVTCQCCITMVLPDDMVVLAEPVLSDMENAIQKAIYILPKIGPEVMRLRRQLRCHLDVPNVMDEGCTLRLAIGTCSNTMPDLLGHEEQDAKTFASWVCQYHLCLIAYIQSIDYLKYDNCNNGEIKQTTRYPVITRALMKSGRSIFLSLCEWGDMHPVLWGAKVGNSWRTTQDISDTWESISFLFAPNSMIPRADMNEVYADFARPGGWNETMETIRIKKGKIHWANICWSKFNIPRQGFTTWMLLKGVLATQNMLNVFLCCICNASEESFGHLFMECSLAKEIWGKLLSKCLVFRSFDTLENEVNRISSLSQKNLCSIIVTDYGGLARQRDGVCLLAYAGRTSPNSIIYQEMVAIVRGLALLIELGVRRIRVATDSMLMIHYIKREVVPPWNCFLLLQSIRYCEKLEFFQIDHVFREINEIRNLLANGLGIIPPMGWNSWNHSSCNIDEKMIRETAEALVSSGLVKLGYHYVNIDDCWAELTRDHKGNLVAKKSTFPSGIRALADYVHSKGLKLGIYSDAGYFTCSNTMPGSLGHEEQDAKTFASWGIDYLKYDNCNNGEIKPTTRYPVMTRALMKSGRSIFLFLCEWGDMHPALWGAKVGNSWRTTQDISDTWESMISRADMNEVYADFARPGGWNDPDMLEVGNEGMTKDEYIIHRKPFLSRTPQFDLRFDVWEKLHLINKEMEGFEKVAITEAAMEVDDDHHSSNSNSKVVLLVDLLRRFLAVQQRRAETYTKLKSLGRNQRVLQSTWSAEGIEPTNKFAARLQKTSIIAQNKYAIVLEMESLFMKSDLCRDDLAHLLKDVQARETEAAHATGTEEAEADAKYDNAVKETIRGVQDAVTGINEHLEEVSHFYLISQQVIKASLDSFSSMTGLEVNFEKSAVYFSSVNETIKLEIVEELGVNKAELPFKYLDFEYFSGMFKTISFILFAGILAWAYQAIQPPPPKICGSPGGPPITSPRIKLRDGRYLAYKEHGVPKDNAKYKIVFIHGFDSCRHDMMILSQELAEELGIYIVSFDRAGYGESDPNPKRTVKSTALDVEELADQMELGSKFYVIGFSMGGQAVWGILKYIPHRLAGAALIAPVANYWWPGFPANLSKDAYSQQFPQDQWAVGVSHYAPWLTYWWNTQKWFPFSSVVAHNVDIFSPSDLKLLAKFEGRTSYVEQIRQQGEYNSLYSDMKIGFGNWEFDPMDLENPFPNNEGSVHLWHGQEDMLVTISLIRYIVGKLPWINYHELAGAGHLFPYADGMGEAMIKALLLENK</sequence>
<accession>A0A7J7LYQ3</accession>
<dbReference type="OrthoDB" id="5795902at2759"/>
<dbReference type="EMBL" id="JACGCM010001879">
    <property type="protein sequence ID" value="KAF6147776.1"/>
    <property type="molecule type" value="Genomic_DNA"/>
</dbReference>
<dbReference type="InterPro" id="IPR000073">
    <property type="entry name" value="AB_hydrolase_1"/>
</dbReference>
<keyword evidence="4" id="KW-1015">Disulfide bond</keyword>
<keyword evidence="9" id="KW-1185">Reference proteome</keyword>
<dbReference type="Proteomes" id="UP000541444">
    <property type="component" value="Unassembled WGS sequence"/>
</dbReference>
<dbReference type="GO" id="GO:0005975">
    <property type="term" value="P:carbohydrate metabolic process"/>
    <property type="evidence" value="ECO:0007669"/>
    <property type="project" value="InterPro"/>
</dbReference>
<reference evidence="8 9" key="1">
    <citation type="journal article" date="2020" name="IScience">
        <title>Genome Sequencing of the Endangered Kingdonia uniflora (Circaeasteraceae, Ranunculales) Reveals Potential Mechanisms of Evolutionary Specialization.</title>
        <authorList>
            <person name="Sun Y."/>
            <person name="Deng T."/>
            <person name="Zhang A."/>
            <person name="Moore M.J."/>
            <person name="Landis J.B."/>
            <person name="Lin N."/>
            <person name="Zhang H."/>
            <person name="Zhang X."/>
            <person name="Huang J."/>
            <person name="Zhang X."/>
            <person name="Sun H."/>
            <person name="Wang H."/>
        </authorList>
    </citation>
    <scope>NUCLEOTIDE SEQUENCE [LARGE SCALE GENOMIC DNA]</scope>
    <source>
        <strain evidence="8">TB1705</strain>
        <tissue evidence="8">Leaf</tissue>
    </source>
</reference>
<evidence type="ECO:0000313" key="8">
    <source>
        <dbReference type="EMBL" id="KAF6147776.1"/>
    </source>
</evidence>
<keyword evidence="3 4" id="KW-0326">Glycosidase</keyword>
<dbReference type="Gene3D" id="3.40.50.1820">
    <property type="entry name" value="alpha/beta hydrolase"/>
    <property type="match status" value="1"/>
</dbReference>
<proteinExistence type="inferred from homology"/>
<dbReference type="Gene3D" id="3.30.420.10">
    <property type="entry name" value="Ribonuclease H-like superfamily/Ribonuclease H"/>
    <property type="match status" value="1"/>
</dbReference>
<gene>
    <name evidence="8" type="ORF">GIB67_006749</name>
</gene>
<dbReference type="GO" id="GO:0003676">
    <property type="term" value="F:nucleic acid binding"/>
    <property type="evidence" value="ECO:0007669"/>
    <property type="project" value="InterPro"/>
</dbReference>
<dbReference type="SUPFAM" id="SSF53098">
    <property type="entry name" value="Ribonuclease H-like"/>
    <property type="match status" value="1"/>
</dbReference>
<dbReference type="InterPro" id="IPR029058">
    <property type="entry name" value="AB_hydrolase_fold"/>
</dbReference>
<dbReference type="SUPFAM" id="SSF53474">
    <property type="entry name" value="alpha/beta-Hydrolases"/>
    <property type="match status" value="1"/>
</dbReference>
<dbReference type="GO" id="GO:0004523">
    <property type="term" value="F:RNA-DNA hybrid ribonuclease activity"/>
    <property type="evidence" value="ECO:0007669"/>
    <property type="project" value="InterPro"/>
</dbReference>
<comment type="similarity">
    <text evidence="1 4">Belongs to the glycosyl hydrolase 27 family.</text>
</comment>
<dbReference type="CDD" id="cd06222">
    <property type="entry name" value="RNase_H_like"/>
    <property type="match status" value="1"/>
</dbReference>
<dbReference type="InterPro" id="IPR013785">
    <property type="entry name" value="Aldolase_TIM"/>
</dbReference>
<evidence type="ECO:0000256" key="2">
    <source>
        <dbReference type="ARBA" id="ARBA00022801"/>
    </source>
</evidence>
<feature type="domain" description="AB hydrolase-1" evidence="5">
    <location>
        <begin position="1079"/>
        <end position="1338"/>
    </location>
</feature>